<evidence type="ECO:0000313" key="1">
    <source>
        <dbReference type="Proteomes" id="UP000887576"/>
    </source>
</evidence>
<reference evidence="2" key="1">
    <citation type="submission" date="2022-11" db="UniProtKB">
        <authorList>
            <consortium name="WormBaseParasite"/>
        </authorList>
    </citation>
    <scope>IDENTIFICATION</scope>
</reference>
<proteinExistence type="predicted"/>
<sequence length="222" mass="26056">MDKFPQLEKILEKNVISQETGFTQDLRRFVIVVYEENSKYHLFVFVEGDIEKTTEFSNEEEALETALLAFHSFKTKRFALSSEKLQKRTLQPQQTSFKESVKERKIGKKADDETKTTNSSSSNDPILPLTTILTQVVERMQESNENNSERLDRIIERLQDNQVELRKTLVSEQDKNRDFMREITIQNADLHREQRQHKLDMEQIHDRPLFGTTGGWVDSIFS</sequence>
<evidence type="ECO:0000313" key="2">
    <source>
        <dbReference type="WBParaSite" id="JU765_v2.g9375.t1"/>
    </source>
</evidence>
<accession>A0AC34RS04</accession>
<dbReference type="Proteomes" id="UP000887576">
    <property type="component" value="Unplaced"/>
</dbReference>
<dbReference type="WBParaSite" id="JU765_v2.g9375.t1">
    <property type="protein sequence ID" value="JU765_v2.g9375.t1"/>
    <property type="gene ID" value="JU765_v2.g9375"/>
</dbReference>
<name>A0AC34RS04_9BILA</name>
<organism evidence="1 2">
    <name type="scientific">Panagrolaimus sp. JU765</name>
    <dbReference type="NCBI Taxonomy" id="591449"/>
    <lineage>
        <taxon>Eukaryota</taxon>
        <taxon>Metazoa</taxon>
        <taxon>Ecdysozoa</taxon>
        <taxon>Nematoda</taxon>
        <taxon>Chromadorea</taxon>
        <taxon>Rhabditida</taxon>
        <taxon>Tylenchina</taxon>
        <taxon>Panagrolaimomorpha</taxon>
        <taxon>Panagrolaimoidea</taxon>
        <taxon>Panagrolaimidae</taxon>
        <taxon>Panagrolaimus</taxon>
    </lineage>
</organism>
<protein>
    <submittedName>
        <fullName evidence="2">Uncharacterized protein</fullName>
    </submittedName>
</protein>